<evidence type="ECO:0000313" key="2">
    <source>
        <dbReference type="Proteomes" id="UP001143910"/>
    </source>
</evidence>
<accession>A0ACC1NS87</accession>
<keyword evidence="2" id="KW-1185">Reference proteome</keyword>
<reference evidence="1" key="1">
    <citation type="submission" date="2022-08" db="EMBL/GenBank/DDBJ databases">
        <title>Genome Sequence of Lecanicillium fungicola.</title>
        <authorList>
            <person name="Buettner E."/>
        </authorList>
    </citation>
    <scope>NUCLEOTIDE SEQUENCE</scope>
    <source>
        <strain evidence="1">Babe33</strain>
    </source>
</reference>
<dbReference type="Proteomes" id="UP001143910">
    <property type="component" value="Unassembled WGS sequence"/>
</dbReference>
<protein>
    <submittedName>
        <fullName evidence="1">Uncharacterized protein</fullName>
    </submittedName>
</protein>
<gene>
    <name evidence="1" type="ORF">NQ176_g2080</name>
</gene>
<proteinExistence type="predicted"/>
<evidence type="ECO:0000313" key="1">
    <source>
        <dbReference type="EMBL" id="KAJ2981341.1"/>
    </source>
</evidence>
<organism evidence="1 2">
    <name type="scientific">Zarea fungicola</name>
    <dbReference type="NCBI Taxonomy" id="93591"/>
    <lineage>
        <taxon>Eukaryota</taxon>
        <taxon>Fungi</taxon>
        <taxon>Dikarya</taxon>
        <taxon>Ascomycota</taxon>
        <taxon>Pezizomycotina</taxon>
        <taxon>Sordariomycetes</taxon>
        <taxon>Hypocreomycetidae</taxon>
        <taxon>Hypocreales</taxon>
        <taxon>Cordycipitaceae</taxon>
        <taxon>Zarea</taxon>
    </lineage>
</organism>
<sequence length="413" mass="45158">MEAQPSPDLSSREPQEPRRRRPISQRRRDKRKHYLQELETIVKDARHPESRRVPTDNVLEAFEPPEDSNFMDNGPTSSHTSHLPRGSLDQVSMSDNPTVHETANELGVLQDLDRIASQFEPSAAQGDSIYECQDYPNQEYVSLLESIETDCSLIGYSSTLNSCNSQPQHLDSTTSGIGETTPGSATGVEPTQILQSAVIGQGSLISSPLSDLLRSQAGVVQNCSLEDILMAGIQAISSGQSAPRLNKVQNATTSKVEQHGRHVTSGATKHIEQHSIPDIHMNTIHLTSLSFVAACAANAEMVGVSVEALFDKNGQSPFFKAQAVSRGPPTNQFSSIKPLLRPSAAQLDYPHHPYLDVLPFPAFRSRIIQLLQIQPLPFDPADLCHDLRSDGCTLGYTKLGTQVMVLKKVVDVV</sequence>
<name>A0ACC1NS87_9HYPO</name>
<dbReference type="EMBL" id="JANJQO010000136">
    <property type="protein sequence ID" value="KAJ2981341.1"/>
    <property type="molecule type" value="Genomic_DNA"/>
</dbReference>
<comment type="caution">
    <text evidence="1">The sequence shown here is derived from an EMBL/GenBank/DDBJ whole genome shotgun (WGS) entry which is preliminary data.</text>
</comment>